<keyword evidence="12" id="KW-0472">Membrane</keyword>
<dbReference type="InterPro" id="IPR011009">
    <property type="entry name" value="Kinase-like_dom_sf"/>
</dbReference>
<feature type="binding site" evidence="21">
    <location>
        <begin position="226"/>
        <end position="233"/>
    </location>
    <ligand>
        <name>ATP</name>
        <dbReference type="ChEBI" id="CHEBI:30616"/>
    </ligand>
</feature>
<dbReference type="InterPro" id="IPR000719">
    <property type="entry name" value="Prot_kinase_dom"/>
</dbReference>
<dbReference type="SUPFAM" id="SSF56112">
    <property type="entry name" value="Protein kinase-like (PK-like)"/>
    <property type="match status" value="1"/>
</dbReference>
<dbReference type="SUPFAM" id="SSF48726">
    <property type="entry name" value="Immunoglobulin"/>
    <property type="match status" value="1"/>
</dbReference>
<dbReference type="InterPro" id="IPR050122">
    <property type="entry name" value="RTK"/>
</dbReference>
<evidence type="ECO:0000259" key="24">
    <source>
        <dbReference type="PROSITE" id="PS50011"/>
    </source>
</evidence>
<sequence length="511" mass="58394">MAQPQLTTEHFITDARETETTLFLTRKYSYREYTVHIENKTQTVILPCDFDGSPKPAEIEWAFNGNTLKKDAYGIRRENVSLEILIPSVYHNGEYKCHACNGVECVYSTIVLQLTFQIEANSMKNISVEEGLGAVFDSLVSVVVYRRMRLNKKYYERLVKIVTVRNESSYNDYVGFQVPIVSIETRRLLTAVRTRNEPAAVLEYEYDVGLEWEFPREKLTLANQLGAGAFGNVVLAVAEGLLFEGVDTPVAVKMLKDEHTDDDVKDLVCEMEIMKKIGNHPNVVSLLGSCTRNGPLFVIVEYAVHGNLKSFLQDHRSESTTTLTTNQLVSFASQIASGMQHLSSMKLIHRDLAARNILVSEGFVMKIADFGLARDVHNQEYYRKMTSGKLPMRWMAPESLEERFFNTKSDVWSFGVLQWEIMTLGRDPHPFVADWQSFLEYLKQGHRLEQPTNCPDEIYQLMEACWEFNPENRPTFEQISAVFENIRLGNTLDVELMPRLNYAIIMPATSV</sequence>
<protein>
    <recommendedName>
        <fullName evidence="2">receptor protein-tyrosine kinase</fullName>
        <ecNumber evidence="2">2.7.10.1</ecNumber>
    </recommendedName>
</protein>
<dbReference type="EC" id="2.7.10.1" evidence="2"/>
<keyword evidence="22" id="KW-0460">Magnesium</keyword>
<evidence type="ECO:0000256" key="11">
    <source>
        <dbReference type="ARBA" id="ARBA00022989"/>
    </source>
</evidence>
<evidence type="ECO:0000256" key="6">
    <source>
        <dbReference type="ARBA" id="ARBA00022729"/>
    </source>
</evidence>
<evidence type="ECO:0000256" key="22">
    <source>
        <dbReference type="PIRSR" id="PIRSR000615-3"/>
    </source>
</evidence>
<evidence type="ECO:0000256" key="15">
    <source>
        <dbReference type="ARBA" id="ARBA00023170"/>
    </source>
</evidence>
<dbReference type="Gene3D" id="2.60.40.10">
    <property type="entry name" value="Immunoglobulins"/>
    <property type="match status" value="1"/>
</dbReference>
<keyword evidence="22" id="KW-0479">Metal-binding</keyword>
<evidence type="ECO:0000256" key="4">
    <source>
        <dbReference type="ARBA" id="ARBA00022679"/>
    </source>
</evidence>
<feature type="binding site" evidence="22">
    <location>
        <position position="356"/>
    </location>
    <ligand>
        <name>Mg(2+)</name>
        <dbReference type="ChEBI" id="CHEBI:18420"/>
    </ligand>
</feature>
<organism>
    <name type="scientific">Culex quinquefasciatus</name>
    <name type="common">Southern house mosquito</name>
    <name type="synonym">Culex pungens</name>
    <dbReference type="NCBI Taxonomy" id="7176"/>
    <lineage>
        <taxon>Eukaryota</taxon>
        <taxon>Metazoa</taxon>
        <taxon>Ecdysozoa</taxon>
        <taxon>Arthropoda</taxon>
        <taxon>Hexapoda</taxon>
        <taxon>Insecta</taxon>
        <taxon>Pterygota</taxon>
        <taxon>Neoptera</taxon>
        <taxon>Endopterygota</taxon>
        <taxon>Diptera</taxon>
        <taxon>Nematocera</taxon>
        <taxon>Culicoidea</taxon>
        <taxon>Culicidae</taxon>
        <taxon>Culicinae</taxon>
        <taxon>Culicini</taxon>
        <taxon>Culex</taxon>
        <taxon>Culex</taxon>
    </lineage>
</organism>
<evidence type="ECO:0000256" key="7">
    <source>
        <dbReference type="ARBA" id="ARBA00022737"/>
    </source>
</evidence>
<dbReference type="InterPro" id="IPR001245">
    <property type="entry name" value="Ser-Thr/Tyr_kinase_cat_dom"/>
</dbReference>
<evidence type="ECO:0000313" key="27">
    <source>
        <dbReference type="EnsemblMetazoa" id="CPIJ018007-PA"/>
    </source>
</evidence>
<dbReference type="GO" id="GO:0004714">
    <property type="term" value="F:transmembrane receptor protein tyrosine kinase activity"/>
    <property type="evidence" value="ECO:0007669"/>
    <property type="project" value="UniProtKB-EC"/>
</dbReference>
<dbReference type="PROSITE" id="PS00107">
    <property type="entry name" value="PROTEIN_KINASE_ATP"/>
    <property type="match status" value="1"/>
</dbReference>
<reference evidence="26" key="1">
    <citation type="submission" date="2007-03" db="EMBL/GenBank/DDBJ databases">
        <title>Annotation of Culex pipiens quinquefasciatus.</title>
        <authorList>
            <consortium name="The Broad Institute Genome Sequencing Platform"/>
            <person name="Atkinson P.W."/>
            <person name="Hemingway J."/>
            <person name="Christensen B.M."/>
            <person name="Higgs S."/>
            <person name="Kodira C."/>
            <person name="Hannick L."/>
            <person name="Megy K."/>
            <person name="O'Leary S."/>
            <person name="Pearson M."/>
            <person name="Haas B.J."/>
            <person name="Mauceli E."/>
            <person name="Wortman J.R."/>
            <person name="Lee N.H."/>
            <person name="Guigo R."/>
            <person name="Stanke M."/>
            <person name="Alvarado L."/>
            <person name="Amedeo P."/>
            <person name="Antoine C.H."/>
            <person name="Arensburger P."/>
            <person name="Bidwell S.L."/>
            <person name="Crawford M."/>
            <person name="Camaro F."/>
            <person name="Devon K."/>
            <person name="Engels R."/>
            <person name="Hammond M."/>
            <person name="Howarth C."/>
            <person name="Koehrsen M."/>
            <person name="Lawson D."/>
            <person name="Montgomery P."/>
            <person name="Nene V."/>
            <person name="Nusbaum C."/>
            <person name="Puiu D."/>
            <person name="Romero-Severson J."/>
            <person name="Severson D.W."/>
            <person name="Shumway M."/>
            <person name="Sisk P."/>
            <person name="Stolte C."/>
            <person name="Zeng Q."/>
            <person name="Eisenstadt E."/>
            <person name="Fraser-Liggett C."/>
            <person name="Strausberg R."/>
            <person name="Galagan J."/>
            <person name="Birren B."/>
            <person name="Collins F.H."/>
        </authorList>
    </citation>
    <scope>NUCLEOTIDE SEQUENCE [LARGE SCALE GENOMIC DNA]</scope>
    <source>
        <strain evidence="26">JHB</strain>
    </source>
</reference>
<dbReference type="Pfam" id="PF07714">
    <property type="entry name" value="PK_Tyr_Ser-Thr"/>
    <property type="match status" value="1"/>
</dbReference>
<dbReference type="GO" id="GO:0046872">
    <property type="term" value="F:metal ion binding"/>
    <property type="evidence" value="ECO:0007669"/>
    <property type="project" value="UniProtKB-KW"/>
</dbReference>
<keyword evidence="13" id="KW-0829">Tyrosine-protein kinase</keyword>
<evidence type="ECO:0000256" key="10">
    <source>
        <dbReference type="ARBA" id="ARBA00022840"/>
    </source>
</evidence>
<evidence type="ECO:0000256" key="12">
    <source>
        <dbReference type="ARBA" id="ARBA00023136"/>
    </source>
</evidence>
<dbReference type="PRINTS" id="PR00109">
    <property type="entry name" value="TYRKINASE"/>
</dbReference>
<dbReference type="PROSITE" id="PS50011">
    <property type="entry name" value="PROTEIN_KINASE_DOM"/>
    <property type="match status" value="1"/>
</dbReference>
<dbReference type="GO" id="GO:0007399">
    <property type="term" value="P:nervous system development"/>
    <property type="evidence" value="ECO:0007669"/>
    <property type="project" value="UniProtKB-ARBA"/>
</dbReference>
<feature type="binding site" evidence="21 23">
    <location>
        <position position="253"/>
    </location>
    <ligand>
        <name>ATP</name>
        <dbReference type="ChEBI" id="CHEBI:30616"/>
    </ligand>
</feature>
<keyword evidence="28" id="KW-1185">Reference proteome</keyword>
<proteinExistence type="predicted"/>
<evidence type="ECO:0000313" key="28">
    <source>
        <dbReference type="Proteomes" id="UP000002320"/>
    </source>
</evidence>
<dbReference type="Gene3D" id="1.10.510.10">
    <property type="entry name" value="Transferase(Phosphotransferase) domain 1"/>
    <property type="match status" value="1"/>
</dbReference>
<dbReference type="VEuPathDB" id="VectorBase:CPIJ018007"/>
<dbReference type="VEuPathDB" id="VectorBase:CQUJHB011026"/>
<keyword evidence="8 21" id="KW-0547">Nucleotide-binding</keyword>
<dbReference type="InParanoid" id="B0XF28"/>
<evidence type="ECO:0000313" key="26">
    <source>
        <dbReference type="EMBL" id="EDS26441.1"/>
    </source>
</evidence>
<evidence type="ECO:0000256" key="19">
    <source>
        <dbReference type="ARBA" id="ARBA00056965"/>
    </source>
</evidence>
<evidence type="ECO:0000256" key="8">
    <source>
        <dbReference type="ARBA" id="ARBA00022741"/>
    </source>
</evidence>
<dbReference type="InterPro" id="IPR017441">
    <property type="entry name" value="Protein_kinase_ATP_BS"/>
</dbReference>
<dbReference type="HOGENOM" id="CLU_000288_74_1_1"/>
<feature type="binding site" evidence="21">
    <location>
        <position position="355"/>
    </location>
    <ligand>
        <name>ATP</name>
        <dbReference type="ChEBI" id="CHEBI:30616"/>
    </ligand>
</feature>
<keyword evidence="17" id="KW-0393">Immunoglobulin domain</keyword>
<evidence type="ECO:0000256" key="17">
    <source>
        <dbReference type="ARBA" id="ARBA00023319"/>
    </source>
</evidence>
<dbReference type="PANTHER" id="PTHR24416">
    <property type="entry name" value="TYROSINE-PROTEIN KINASE RECEPTOR"/>
    <property type="match status" value="1"/>
</dbReference>
<dbReference type="KEGG" id="cqu:CpipJ_CPIJ018007"/>
<evidence type="ECO:0000256" key="3">
    <source>
        <dbReference type="ARBA" id="ARBA00022553"/>
    </source>
</evidence>
<name>B0XF28_CULQU</name>
<dbReference type="InterPro" id="IPR013783">
    <property type="entry name" value="Ig-like_fold"/>
</dbReference>
<dbReference type="PROSITE" id="PS50835">
    <property type="entry name" value="IG_LIKE"/>
    <property type="match status" value="1"/>
</dbReference>
<dbReference type="EMBL" id="DS232893">
    <property type="protein sequence ID" value="EDS26441.1"/>
    <property type="molecule type" value="Genomic_DNA"/>
</dbReference>
<keyword evidence="15 26" id="KW-0675">Receptor</keyword>
<keyword evidence="5" id="KW-0812">Transmembrane</keyword>
<feature type="domain" description="Protein kinase" evidence="24">
    <location>
        <begin position="219"/>
        <end position="488"/>
    </location>
</feature>
<keyword evidence="10 21" id="KW-0067">ATP-binding</keyword>
<dbReference type="Pfam" id="PF13927">
    <property type="entry name" value="Ig_3"/>
    <property type="match status" value="1"/>
</dbReference>
<comment type="function">
    <text evidence="19">Receptor for basic fibroblast growth factor.</text>
</comment>
<keyword evidence="6" id="KW-0732">Signal</keyword>
<keyword evidence="4" id="KW-0808">Transferase</keyword>
<keyword evidence="16" id="KW-0325">Glycoprotein</keyword>
<dbReference type="FunFam" id="1.10.510.10:FF:000743">
    <property type="entry name" value="Predicted protein"/>
    <property type="match status" value="1"/>
</dbReference>
<gene>
    <name evidence="27" type="primary">6051897</name>
    <name evidence="26" type="ORF">CpipJ_CPIJ018007</name>
</gene>
<feature type="domain" description="Ig-like" evidence="25">
    <location>
        <begin position="42"/>
        <end position="113"/>
    </location>
</feature>
<evidence type="ECO:0000256" key="14">
    <source>
        <dbReference type="ARBA" id="ARBA00023157"/>
    </source>
</evidence>
<keyword evidence="7" id="KW-0677">Repeat</keyword>
<dbReference type="GO" id="GO:0005886">
    <property type="term" value="C:plasma membrane"/>
    <property type="evidence" value="ECO:0007669"/>
    <property type="project" value="TreeGrafter"/>
</dbReference>
<dbReference type="EnsemblMetazoa" id="CPIJ018007-RA">
    <property type="protein sequence ID" value="CPIJ018007-PA"/>
    <property type="gene ID" value="CPIJ018007"/>
</dbReference>
<dbReference type="PANTHER" id="PTHR24416:SF550">
    <property type="entry name" value="FIBROBLAST GROWTH FACTOR RECEPTOR HOMOLOG 1-RELATED"/>
    <property type="match status" value="1"/>
</dbReference>
<keyword evidence="9" id="KW-0418">Kinase</keyword>
<dbReference type="STRING" id="7176.B0XF28"/>
<reference evidence="27" key="2">
    <citation type="submission" date="2020-05" db="UniProtKB">
        <authorList>
            <consortium name="EnsemblMetazoa"/>
        </authorList>
    </citation>
    <scope>IDENTIFICATION</scope>
    <source>
        <strain evidence="27">JHB</strain>
    </source>
</reference>
<dbReference type="InterPro" id="IPR036179">
    <property type="entry name" value="Ig-like_dom_sf"/>
</dbReference>
<keyword evidence="14" id="KW-1015">Disulfide bond</keyword>
<dbReference type="GO" id="GO:0007169">
    <property type="term" value="P:cell surface receptor protein tyrosine kinase signaling pathway"/>
    <property type="evidence" value="ECO:0007669"/>
    <property type="project" value="TreeGrafter"/>
</dbReference>
<dbReference type="InterPro" id="IPR008266">
    <property type="entry name" value="Tyr_kinase_AS"/>
</dbReference>
<dbReference type="GO" id="GO:0043235">
    <property type="term" value="C:receptor complex"/>
    <property type="evidence" value="ECO:0007669"/>
    <property type="project" value="TreeGrafter"/>
</dbReference>
<evidence type="ECO:0000256" key="20">
    <source>
        <dbReference type="PIRSR" id="PIRSR000615-1"/>
    </source>
</evidence>
<evidence type="ECO:0000256" key="23">
    <source>
        <dbReference type="PROSITE-ProRule" id="PRU10141"/>
    </source>
</evidence>
<dbReference type="PROSITE" id="PS00109">
    <property type="entry name" value="PROTEIN_KINASE_TYR"/>
    <property type="match status" value="1"/>
</dbReference>
<dbReference type="eggNOG" id="KOG0200">
    <property type="taxonomic scope" value="Eukaryota"/>
</dbReference>
<keyword evidence="11" id="KW-1133">Transmembrane helix</keyword>
<evidence type="ECO:0000256" key="5">
    <source>
        <dbReference type="ARBA" id="ARBA00022692"/>
    </source>
</evidence>
<feature type="active site" description="Proton acceptor" evidence="20">
    <location>
        <position position="351"/>
    </location>
</feature>
<comment type="subcellular location">
    <subcellularLocation>
        <location evidence="1">Membrane</location>
        <topology evidence="1">Single-pass membrane protein</topology>
    </subcellularLocation>
</comment>
<comment type="catalytic activity">
    <reaction evidence="18">
        <text>L-tyrosyl-[protein] + ATP = O-phospho-L-tyrosyl-[protein] + ADP + H(+)</text>
        <dbReference type="Rhea" id="RHEA:10596"/>
        <dbReference type="Rhea" id="RHEA-COMP:10136"/>
        <dbReference type="Rhea" id="RHEA-COMP:20101"/>
        <dbReference type="ChEBI" id="CHEBI:15378"/>
        <dbReference type="ChEBI" id="CHEBI:30616"/>
        <dbReference type="ChEBI" id="CHEBI:46858"/>
        <dbReference type="ChEBI" id="CHEBI:61978"/>
        <dbReference type="ChEBI" id="CHEBI:456216"/>
        <dbReference type="EC" id="2.7.10.1"/>
    </reaction>
</comment>
<dbReference type="Gene3D" id="3.30.200.20">
    <property type="entry name" value="Phosphorylase Kinase, domain 1"/>
    <property type="match status" value="1"/>
</dbReference>
<dbReference type="InterPro" id="IPR020635">
    <property type="entry name" value="Tyr_kinase_cat_dom"/>
</dbReference>
<evidence type="ECO:0000256" key="16">
    <source>
        <dbReference type="ARBA" id="ARBA00023180"/>
    </source>
</evidence>
<dbReference type="GO" id="GO:0030154">
    <property type="term" value="P:cell differentiation"/>
    <property type="evidence" value="ECO:0007669"/>
    <property type="project" value="UniProtKB-ARBA"/>
</dbReference>
<evidence type="ECO:0000259" key="25">
    <source>
        <dbReference type="PROSITE" id="PS50835"/>
    </source>
</evidence>
<dbReference type="AlphaFoldDB" id="B0XF28"/>
<dbReference type="FunFam" id="3.30.200.20:FF:000593">
    <property type="entry name" value="Predicted protein"/>
    <property type="match status" value="1"/>
</dbReference>
<dbReference type="GO" id="GO:0005524">
    <property type="term" value="F:ATP binding"/>
    <property type="evidence" value="ECO:0007669"/>
    <property type="project" value="UniProtKB-UniRule"/>
</dbReference>
<feature type="binding site" evidence="22">
    <location>
        <position position="369"/>
    </location>
    <ligand>
        <name>Mg(2+)</name>
        <dbReference type="ChEBI" id="CHEBI:18420"/>
    </ligand>
</feature>
<evidence type="ECO:0000256" key="13">
    <source>
        <dbReference type="ARBA" id="ARBA00023137"/>
    </source>
</evidence>
<evidence type="ECO:0000256" key="9">
    <source>
        <dbReference type="ARBA" id="ARBA00022777"/>
    </source>
</evidence>
<dbReference type="InterPro" id="IPR007110">
    <property type="entry name" value="Ig-like_dom"/>
</dbReference>
<accession>B0XF28</accession>
<dbReference type="OrthoDB" id="7742632at2759"/>
<dbReference type="SMART" id="SM00219">
    <property type="entry name" value="TyrKc"/>
    <property type="match status" value="1"/>
</dbReference>
<evidence type="ECO:0000256" key="21">
    <source>
        <dbReference type="PIRSR" id="PIRSR000615-2"/>
    </source>
</evidence>
<evidence type="ECO:0000256" key="2">
    <source>
        <dbReference type="ARBA" id="ARBA00011902"/>
    </source>
</evidence>
<evidence type="ECO:0000256" key="18">
    <source>
        <dbReference type="ARBA" id="ARBA00051243"/>
    </source>
</evidence>
<evidence type="ECO:0000256" key="1">
    <source>
        <dbReference type="ARBA" id="ARBA00004167"/>
    </source>
</evidence>
<dbReference type="Proteomes" id="UP000002320">
    <property type="component" value="Unassembled WGS sequence"/>
</dbReference>
<keyword evidence="3" id="KW-0597">Phosphoprotein</keyword>